<reference evidence="3" key="1">
    <citation type="submission" date="2015-01" db="EMBL/GenBank/DDBJ databases">
        <authorList>
            <person name="Aksoy S."/>
            <person name="Warren W."/>
            <person name="Wilson R.K."/>
        </authorList>
    </citation>
    <scope>NUCLEOTIDE SEQUENCE [LARGE SCALE GENOMIC DNA]</scope>
    <source>
        <strain evidence="3">IAEA</strain>
    </source>
</reference>
<evidence type="ECO:0000256" key="1">
    <source>
        <dbReference type="SAM" id="MobiDB-lite"/>
    </source>
</evidence>
<dbReference type="Proteomes" id="UP000092460">
    <property type="component" value="Unassembled WGS sequence"/>
</dbReference>
<accession>A0A1B0C5Z3</accession>
<evidence type="ECO:0000313" key="3">
    <source>
        <dbReference type="Proteomes" id="UP000092460"/>
    </source>
</evidence>
<feature type="compositionally biased region" description="Low complexity" evidence="1">
    <location>
        <begin position="235"/>
        <end position="247"/>
    </location>
</feature>
<evidence type="ECO:0000313" key="2">
    <source>
        <dbReference type="EnsemblMetazoa" id="GPPI050068-PA"/>
    </source>
</evidence>
<dbReference type="EMBL" id="JXJN01026354">
    <property type="status" value="NOT_ANNOTATED_CDS"/>
    <property type="molecule type" value="Genomic_DNA"/>
</dbReference>
<protein>
    <submittedName>
        <fullName evidence="2">Uncharacterized protein</fullName>
    </submittedName>
</protein>
<dbReference type="VEuPathDB" id="VectorBase:GPPI050068"/>
<sequence length="260" mass="28001">MLKTRSNCVQALRVTQRVPISILCTLGMTSLSRIKTDRSWPFISKNTSRSPLGVKSSAMARVFKLSVLPFCKLTSNSSPTLGPIRNIRFKGGSFSPGRPSTRGISLRTRERNGSGKPPCGVPIEPCKNSTTDLGKDSSSAFSNTWSAVSLFWTMNWAKSPTTLEEGVTFIMSPKTLPDFMVVVHSKGAYKVRVCSQNAEYSEMLLKSNAVSEGVPCKDATIAPMLGWEVMPDIESTATSTTSAPASAQANIEATPAPEVS</sequence>
<reference evidence="2" key="2">
    <citation type="submission" date="2020-05" db="UniProtKB">
        <authorList>
            <consortium name="EnsemblMetazoa"/>
        </authorList>
    </citation>
    <scope>IDENTIFICATION</scope>
    <source>
        <strain evidence="2">IAEA</strain>
    </source>
</reference>
<name>A0A1B0C5Z3_9MUSC</name>
<feature type="region of interest" description="Disordered" evidence="1">
    <location>
        <begin position="96"/>
        <end position="122"/>
    </location>
</feature>
<organism evidence="2 3">
    <name type="scientific">Glossina palpalis gambiensis</name>
    <dbReference type="NCBI Taxonomy" id="67801"/>
    <lineage>
        <taxon>Eukaryota</taxon>
        <taxon>Metazoa</taxon>
        <taxon>Ecdysozoa</taxon>
        <taxon>Arthropoda</taxon>
        <taxon>Hexapoda</taxon>
        <taxon>Insecta</taxon>
        <taxon>Pterygota</taxon>
        <taxon>Neoptera</taxon>
        <taxon>Endopterygota</taxon>
        <taxon>Diptera</taxon>
        <taxon>Brachycera</taxon>
        <taxon>Muscomorpha</taxon>
        <taxon>Hippoboscoidea</taxon>
        <taxon>Glossinidae</taxon>
        <taxon>Glossina</taxon>
    </lineage>
</organism>
<dbReference type="EnsemblMetazoa" id="GPPI050068-RA">
    <property type="protein sequence ID" value="GPPI050068-PA"/>
    <property type="gene ID" value="GPPI050068"/>
</dbReference>
<feature type="region of interest" description="Disordered" evidence="1">
    <location>
        <begin position="235"/>
        <end position="260"/>
    </location>
</feature>
<proteinExistence type="predicted"/>
<dbReference type="AlphaFoldDB" id="A0A1B0C5Z3"/>
<keyword evidence="3" id="KW-1185">Reference proteome</keyword>